<dbReference type="Pfam" id="PF12323">
    <property type="entry name" value="HTH_OrfB_IS605"/>
    <property type="match status" value="1"/>
</dbReference>
<dbReference type="Pfam" id="PF07282">
    <property type="entry name" value="Cas12f1-like_TNB"/>
    <property type="match status" value="1"/>
</dbReference>
<evidence type="ECO:0000256" key="3">
    <source>
        <dbReference type="ARBA" id="ARBA00022578"/>
    </source>
</evidence>
<keyword evidence="7" id="KW-0233">DNA recombination</keyword>
<keyword evidence="3" id="KW-0815">Transposition</keyword>
<evidence type="ECO:0000259" key="9">
    <source>
        <dbReference type="Pfam" id="PF07282"/>
    </source>
</evidence>
<dbReference type="GO" id="GO:0003677">
    <property type="term" value="F:DNA binding"/>
    <property type="evidence" value="ECO:0007669"/>
    <property type="project" value="UniProtKB-KW"/>
</dbReference>
<sequence length="429" mass="49155">MLLSFKTALIPNNKQETLFRKASGVARHAYNWGNAYIKEVLELREQDKSIKIPTAIDLHKKLVAEVKSQHDWYYEVNKNVPQKALADCRVAWDRCFKKTSKQPRFKKKGQRDSFYLESGTKAVPKIQNDGKRIKLPSIGWVKLAEPLPVTAVHNCVISRQANKWFIAIKYEMEKPTVAVDRPTVGVDIGIKELAVCSNGKVFSNPKAYGRMSKRIKRLQRLVSKKQKGSNNRKKAVSKLAKMHARIANIRKDAIHKLTNYLAKNHSEIKIEDLSVKSFLKNHKLAGAIADCGMYEFRRQLEYKTEKFSSKLMLVDRMFPSSQICSNCGQHRHKMPLKNRVYVCPECGHIEDRDLNAAKNIERWFEGIFIPSRSDLAVSSTVSVCGVDKPLKNHLETTMNQEVNAEDDTWFWTAEETDALWFWSASSTIV</sequence>
<evidence type="ECO:0000256" key="2">
    <source>
        <dbReference type="ARBA" id="ARBA00011044"/>
    </source>
</evidence>
<dbReference type="NCBIfam" id="NF040570">
    <property type="entry name" value="guided_TnpB"/>
    <property type="match status" value="1"/>
</dbReference>
<accession>A0A853MEH1</accession>
<comment type="caution">
    <text evidence="11">The sequence shown here is derived from an EMBL/GenBank/DDBJ whole genome shotgun (WGS) entry which is preliminary data.</text>
</comment>
<dbReference type="GO" id="GO:0046872">
    <property type="term" value="F:metal ion binding"/>
    <property type="evidence" value="ECO:0007669"/>
    <property type="project" value="UniProtKB-KW"/>
</dbReference>
<evidence type="ECO:0000256" key="5">
    <source>
        <dbReference type="ARBA" id="ARBA00022833"/>
    </source>
</evidence>
<dbReference type="InterPro" id="IPR051399">
    <property type="entry name" value="RNA-guided_DNA_endo/Transpos"/>
</dbReference>
<comment type="similarity">
    <text evidence="1">In the C-terminal section; belongs to the transposase 35 family.</text>
</comment>
<evidence type="ECO:0000256" key="1">
    <source>
        <dbReference type="ARBA" id="ARBA00008761"/>
    </source>
</evidence>
<protein>
    <submittedName>
        <fullName evidence="11">Transposase</fullName>
    </submittedName>
</protein>
<evidence type="ECO:0000256" key="6">
    <source>
        <dbReference type="ARBA" id="ARBA00023125"/>
    </source>
</evidence>
<keyword evidence="6" id="KW-0238">DNA-binding</keyword>
<feature type="domain" description="Cas12f1-like TNB" evidence="9">
    <location>
        <begin position="294"/>
        <end position="360"/>
    </location>
</feature>
<evidence type="ECO:0000256" key="4">
    <source>
        <dbReference type="ARBA" id="ARBA00022723"/>
    </source>
</evidence>
<keyword evidence="4" id="KW-0479">Metal-binding</keyword>
<name>A0A853MEH1_9CYAN</name>
<dbReference type="GO" id="GO:0006310">
    <property type="term" value="P:DNA recombination"/>
    <property type="evidence" value="ECO:0007669"/>
    <property type="project" value="UniProtKB-KW"/>
</dbReference>
<feature type="domain" description="Probable transposase IS891/IS1136/IS1341" evidence="8">
    <location>
        <begin position="168"/>
        <end position="280"/>
    </location>
</feature>
<evidence type="ECO:0000259" key="10">
    <source>
        <dbReference type="Pfam" id="PF12323"/>
    </source>
</evidence>
<dbReference type="PANTHER" id="PTHR30405">
    <property type="entry name" value="TRANSPOSASE"/>
    <property type="match status" value="1"/>
</dbReference>
<dbReference type="AlphaFoldDB" id="A0A853MEH1"/>
<feature type="domain" description="Transposase putative helix-turn-helix" evidence="10">
    <location>
        <begin position="1"/>
        <end position="42"/>
    </location>
</feature>
<dbReference type="GO" id="GO:0032196">
    <property type="term" value="P:transposition"/>
    <property type="evidence" value="ECO:0007669"/>
    <property type="project" value="UniProtKB-KW"/>
</dbReference>
<proteinExistence type="inferred from homology"/>
<evidence type="ECO:0000256" key="7">
    <source>
        <dbReference type="ARBA" id="ARBA00023172"/>
    </source>
</evidence>
<organism evidence="11 12">
    <name type="scientific">Cylindrospermopsis raciborskii CS-505</name>
    <dbReference type="NCBI Taxonomy" id="533240"/>
    <lineage>
        <taxon>Bacteria</taxon>
        <taxon>Bacillati</taxon>
        <taxon>Cyanobacteriota</taxon>
        <taxon>Cyanophyceae</taxon>
        <taxon>Nostocales</taxon>
        <taxon>Aphanizomenonaceae</taxon>
        <taxon>Cylindrospermopsis</taxon>
    </lineage>
</organism>
<comment type="similarity">
    <text evidence="2">In the N-terminal section; belongs to the transposase 2 family.</text>
</comment>
<evidence type="ECO:0000313" key="12">
    <source>
        <dbReference type="Proteomes" id="UP000093903"/>
    </source>
</evidence>
<dbReference type="InterPro" id="IPR010095">
    <property type="entry name" value="Cas12f1-like_TNB"/>
</dbReference>
<reference evidence="11 12" key="1">
    <citation type="submission" date="2016-05" db="EMBL/GenBank/DDBJ databases">
        <title>First complete genome of the cyanobacterium Cylindrospermopsis raciborskii CS505, containing a circular chromosome and a single extrachromosomal element.</title>
        <authorList>
            <person name="Fuentes J."/>
            <person name="Tamames J."/>
            <person name="Allen E."/>
            <person name="Plominski A."/>
            <person name="Vasquez M."/>
        </authorList>
    </citation>
    <scope>NUCLEOTIDE SEQUENCE [LARGE SCALE GENOMIC DNA]</scope>
    <source>
        <strain evidence="11 12">CS505</strain>
    </source>
</reference>
<evidence type="ECO:0000313" key="11">
    <source>
        <dbReference type="EMBL" id="OBU77771.1"/>
    </source>
</evidence>
<dbReference type="Pfam" id="PF01385">
    <property type="entry name" value="OrfB_IS605"/>
    <property type="match status" value="1"/>
</dbReference>
<dbReference type="EMBL" id="LYXA01000001">
    <property type="protein sequence ID" value="OBU77771.1"/>
    <property type="molecule type" value="Genomic_DNA"/>
</dbReference>
<dbReference type="InterPro" id="IPR001959">
    <property type="entry name" value="Transposase"/>
</dbReference>
<dbReference type="PANTHER" id="PTHR30405:SF25">
    <property type="entry name" value="RNA-GUIDED DNA ENDONUCLEASE INSQ-RELATED"/>
    <property type="match status" value="1"/>
</dbReference>
<dbReference type="InterPro" id="IPR021027">
    <property type="entry name" value="Transposase_put_HTH"/>
</dbReference>
<gene>
    <name evidence="11" type="ORF">A9P98_16895</name>
</gene>
<dbReference type="RefSeq" id="WP_065180085.1">
    <property type="nucleotide sequence ID" value="NZ_LYXA01000001.1"/>
</dbReference>
<keyword evidence="5" id="KW-0862">Zinc</keyword>
<evidence type="ECO:0000259" key="8">
    <source>
        <dbReference type="Pfam" id="PF01385"/>
    </source>
</evidence>
<dbReference type="Proteomes" id="UP000093903">
    <property type="component" value="Unassembled WGS sequence"/>
</dbReference>